<feature type="compositionally biased region" description="Low complexity" evidence="1">
    <location>
        <begin position="215"/>
        <end position="224"/>
    </location>
</feature>
<feature type="compositionally biased region" description="Polar residues" evidence="1">
    <location>
        <begin position="457"/>
        <end position="478"/>
    </location>
</feature>
<keyword evidence="3" id="KW-1185">Reference proteome</keyword>
<evidence type="ECO:0000313" key="3">
    <source>
        <dbReference type="Proteomes" id="UP000015103"/>
    </source>
</evidence>
<reference evidence="2" key="1">
    <citation type="submission" date="2015-05" db="UniProtKB">
        <authorList>
            <consortium name="EnsemblMetazoa"/>
        </authorList>
    </citation>
    <scope>IDENTIFICATION</scope>
</reference>
<dbReference type="InParanoid" id="T1HPC3"/>
<protein>
    <submittedName>
        <fullName evidence="2">Uncharacterized protein</fullName>
    </submittedName>
</protein>
<name>T1HPC3_RHOPR</name>
<feature type="region of interest" description="Disordered" evidence="1">
    <location>
        <begin position="38"/>
        <end position="73"/>
    </location>
</feature>
<feature type="compositionally biased region" description="Basic residues" evidence="1">
    <location>
        <begin position="49"/>
        <end position="67"/>
    </location>
</feature>
<dbReference type="VEuPathDB" id="VectorBase:RPRC005897"/>
<feature type="region of interest" description="Disordered" evidence="1">
    <location>
        <begin position="438"/>
        <end position="478"/>
    </location>
</feature>
<sequence>MERDDYDYRVDDNTEEVHVEDDVTEDFKKLHIAPGSETIQSTSLEDKRSAKKNIPKLIKKPNKKPQKPKFSSEKERINYFKQKYGKLQKLPQTDEEISYFFETYEPLLPDVRYRKKIKKTYPIFLKYTEEGYCYPPESPGRRTDGKYTVLAVPQYKRKRKIPEYSRIGEESPFVDEEFDIIGRKEDKDDEQVSKFFETGQIEFEGEQEEIENLSEQETASVSVASEEEEEEMPVLDEKDPWFLQNLKLNMIALYRKQPDKLKHMRIALENYKTLDYKTKFRIEEILEGEGISPIEEDDHDYDSYDDSDTGPSINKTIPKLEEHEELPGEHELEENIVQKMKTKMKKRSPSEKLHAETIDKVLYYNPRTLPGNSKRNVGLLQHRRIIAKYPCARVEAPEEFITWFEPLLIKEGEYDIEEILCFMNIFFSFLATQTPKRKLTSSDSVTKGESGEKYQIEQMQPEETSEEFLSQGCTPLPD</sequence>
<dbReference type="AlphaFoldDB" id="T1HPC3"/>
<dbReference type="HOGENOM" id="CLU_571505_0_0_1"/>
<evidence type="ECO:0000313" key="2">
    <source>
        <dbReference type="EnsemblMetazoa" id="RPRC005897-PA"/>
    </source>
</evidence>
<feature type="region of interest" description="Disordered" evidence="1">
    <location>
        <begin position="207"/>
        <end position="234"/>
    </location>
</feature>
<feature type="compositionally biased region" description="Acidic residues" evidence="1">
    <location>
        <begin position="225"/>
        <end position="234"/>
    </location>
</feature>
<dbReference type="EMBL" id="ACPB03001795">
    <property type="status" value="NOT_ANNOTATED_CDS"/>
    <property type="molecule type" value="Genomic_DNA"/>
</dbReference>
<dbReference type="EnsemblMetazoa" id="RPRC005897-RA">
    <property type="protein sequence ID" value="RPRC005897-PA"/>
    <property type="gene ID" value="RPRC005897"/>
</dbReference>
<evidence type="ECO:0000256" key="1">
    <source>
        <dbReference type="SAM" id="MobiDB-lite"/>
    </source>
</evidence>
<dbReference type="Proteomes" id="UP000015103">
    <property type="component" value="Unassembled WGS sequence"/>
</dbReference>
<accession>T1HPC3</accession>
<proteinExistence type="predicted"/>
<organism evidence="2 3">
    <name type="scientific">Rhodnius prolixus</name>
    <name type="common">Triatomid bug</name>
    <dbReference type="NCBI Taxonomy" id="13249"/>
    <lineage>
        <taxon>Eukaryota</taxon>
        <taxon>Metazoa</taxon>
        <taxon>Ecdysozoa</taxon>
        <taxon>Arthropoda</taxon>
        <taxon>Hexapoda</taxon>
        <taxon>Insecta</taxon>
        <taxon>Pterygota</taxon>
        <taxon>Neoptera</taxon>
        <taxon>Paraneoptera</taxon>
        <taxon>Hemiptera</taxon>
        <taxon>Heteroptera</taxon>
        <taxon>Panheteroptera</taxon>
        <taxon>Cimicomorpha</taxon>
        <taxon>Reduviidae</taxon>
        <taxon>Triatominae</taxon>
        <taxon>Rhodnius</taxon>
    </lineage>
</organism>